<dbReference type="AlphaFoldDB" id="A0A644XG04"/>
<accession>A0A644XG04</accession>
<dbReference type="EMBL" id="VSSQ01002344">
    <property type="protein sequence ID" value="MPM14827.1"/>
    <property type="molecule type" value="Genomic_DNA"/>
</dbReference>
<gene>
    <name evidence="1" type="primary">lolA_10</name>
    <name evidence="1" type="ORF">SDC9_61191</name>
</gene>
<dbReference type="PANTHER" id="PTHR35869:SF1">
    <property type="entry name" value="OUTER-MEMBRANE LIPOPROTEIN CARRIER PROTEIN"/>
    <property type="match status" value="1"/>
</dbReference>
<dbReference type="SUPFAM" id="SSF89392">
    <property type="entry name" value="Prokaryotic lipoproteins and lipoprotein localization factors"/>
    <property type="match status" value="1"/>
</dbReference>
<organism evidence="1">
    <name type="scientific">bioreactor metagenome</name>
    <dbReference type="NCBI Taxonomy" id="1076179"/>
    <lineage>
        <taxon>unclassified sequences</taxon>
        <taxon>metagenomes</taxon>
        <taxon>ecological metagenomes</taxon>
    </lineage>
</organism>
<evidence type="ECO:0000313" key="1">
    <source>
        <dbReference type="EMBL" id="MPM14827.1"/>
    </source>
</evidence>
<dbReference type="InterPro" id="IPR004564">
    <property type="entry name" value="OM_lipoprot_carrier_LolA-like"/>
</dbReference>
<keyword evidence="1" id="KW-0449">Lipoprotein</keyword>
<proteinExistence type="predicted"/>
<dbReference type="Pfam" id="PF03548">
    <property type="entry name" value="LolA"/>
    <property type="match status" value="1"/>
</dbReference>
<protein>
    <submittedName>
        <fullName evidence="1">Outer-membrane lipoprotein carrier protein</fullName>
    </submittedName>
</protein>
<dbReference type="PANTHER" id="PTHR35869">
    <property type="entry name" value="OUTER-MEMBRANE LIPOPROTEIN CARRIER PROTEIN"/>
    <property type="match status" value="1"/>
</dbReference>
<comment type="caution">
    <text evidence="1">The sequence shown here is derived from an EMBL/GenBank/DDBJ whole genome shotgun (WGS) entry which is preliminary data.</text>
</comment>
<name>A0A644XG04_9ZZZZ</name>
<dbReference type="InterPro" id="IPR029046">
    <property type="entry name" value="LolA/LolB/LppX"/>
</dbReference>
<reference evidence="1" key="1">
    <citation type="submission" date="2019-08" db="EMBL/GenBank/DDBJ databases">
        <authorList>
            <person name="Kucharzyk K."/>
            <person name="Murdoch R.W."/>
            <person name="Higgins S."/>
            <person name="Loffler F."/>
        </authorList>
    </citation>
    <scope>NUCLEOTIDE SEQUENCE</scope>
</reference>
<dbReference type="Gene3D" id="2.50.20.10">
    <property type="entry name" value="Lipoprotein localisation LolA/LolB/LppX"/>
    <property type="match status" value="1"/>
</dbReference>
<sequence>MKKIFLIAFVFACTAFGASAQTDTKAKAILDALSAKLDALETMKFEFTYTMTNTADNINETKSGSIYLKGDKYRLYIADQLIICDGTTIWTILKEDKEVQINSVDPNNQNTPNKMLTSYNKNYKAKFIKEAPKAGVVMQTLDLTPVTTQSFYKVRLEINKTANMVYSSTVYDKNGTTYTYLVSNFVENPKVFDSRFTFDKADYPDYTINDMR</sequence>
<dbReference type="CDD" id="cd16325">
    <property type="entry name" value="LolA"/>
    <property type="match status" value="1"/>
</dbReference>